<dbReference type="NCBIfam" id="TIGR00756">
    <property type="entry name" value="PPR"/>
    <property type="match status" value="3"/>
</dbReference>
<gene>
    <name evidence="4" type="ORF">Sradi_4601900</name>
</gene>
<feature type="repeat" description="PPR" evidence="3">
    <location>
        <begin position="334"/>
        <end position="368"/>
    </location>
</feature>
<dbReference type="Pfam" id="PF13041">
    <property type="entry name" value="PPR_2"/>
    <property type="match status" value="2"/>
</dbReference>
<evidence type="ECO:0000313" key="4">
    <source>
        <dbReference type="EMBL" id="KAL0340851.1"/>
    </source>
</evidence>
<comment type="caution">
    <text evidence="4">The sequence shown here is derived from an EMBL/GenBank/DDBJ whole genome shotgun (WGS) entry which is preliminary data.</text>
</comment>
<dbReference type="PROSITE" id="PS51375">
    <property type="entry name" value="PPR"/>
    <property type="match status" value="3"/>
</dbReference>
<sequence length="389" mass="44229">MKSAPHLLPFPWGIFRPGVLGSTPRNYSTSPSAVQTLTLNQPISNNPLYNFLPETQNANNLVALVCSSLKLKDGAFWEYLRQQGSFCRFTGDDLSRILLRCQSDSYAALAFFTWVRNNLALKPNAQNFCIMIHILVWSKNYKEAMKILLELVQLKGTGTGNVSERFNVYESLILSTNDCNWDLAVLDMLIKAYLRKGMVKESFQTFRKIVRAGFVPSIVTINCLLNGLSRMDFGGNVGRYCKEGRLKMRYICITSCLEERVEADAVSYNTLIYGYCKEGMMQEARSVLFAMIGRGIAPDNFTCWTLVKGYQNLDRMISALNLVLELTRFGVVISRDMYCYLILALCKENRPFAAKSLLEQMSLNGYIPSEEMYNELIDSLCRGKFVMRH</sequence>
<evidence type="ECO:0000256" key="1">
    <source>
        <dbReference type="ARBA" id="ARBA00007626"/>
    </source>
</evidence>
<dbReference type="InterPro" id="IPR011990">
    <property type="entry name" value="TPR-like_helical_dom_sf"/>
</dbReference>
<feature type="repeat" description="PPR" evidence="3">
    <location>
        <begin position="264"/>
        <end position="298"/>
    </location>
</feature>
<dbReference type="PANTHER" id="PTHR47939:SF13">
    <property type="entry name" value="OS03G0201400 PROTEIN"/>
    <property type="match status" value="1"/>
</dbReference>
<protein>
    <submittedName>
        <fullName evidence="4">Pentatricopeptide repeat-containing protein</fullName>
    </submittedName>
</protein>
<reference evidence="4" key="2">
    <citation type="journal article" date="2024" name="Plant">
        <title>Genomic evolution and insights into agronomic trait innovations of Sesamum species.</title>
        <authorList>
            <person name="Miao H."/>
            <person name="Wang L."/>
            <person name="Qu L."/>
            <person name="Liu H."/>
            <person name="Sun Y."/>
            <person name="Le M."/>
            <person name="Wang Q."/>
            <person name="Wei S."/>
            <person name="Zheng Y."/>
            <person name="Lin W."/>
            <person name="Duan Y."/>
            <person name="Cao H."/>
            <person name="Xiong S."/>
            <person name="Wang X."/>
            <person name="Wei L."/>
            <person name="Li C."/>
            <person name="Ma Q."/>
            <person name="Ju M."/>
            <person name="Zhao R."/>
            <person name="Li G."/>
            <person name="Mu C."/>
            <person name="Tian Q."/>
            <person name="Mei H."/>
            <person name="Zhang T."/>
            <person name="Gao T."/>
            <person name="Zhang H."/>
        </authorList>
    </citation>
    <scope>NUCLEOTIDE SEQUENCE</scope>
    <source>
        <strain evidence="4">G02</strain>
    </source>
</reference>
<keyword evidence="2" id="KW-0677">Repeat</keyword>
<feature type="repeat" description="PPR" evidence="3">
    <location>
        <begin position="182"/>
        <end position="216"/>
    </location>
</feature>
<organism evidence="4">
    <name type="scientific">Sesamum radiatum</name>
    <name type="common">Black benniseed</name>
    <dbReference type="NCBI Taxonomy" id="300843"/>
    <lineage>
        <taxon>Eukaryota</taxon>
        <taxon>Viridiplantae</taxon>
        <taxon>Streptophyta</taxon>
        <taxon>Embryophyta</taxon>
        <taxon>Tracheophyta</taxon>
        <taxon>Spermatophyta</taxon>
        <taxon>Magnoliopsida</taxon>
        <taxon>eudicotyledons</taxon>
        <taxon>Gunneridae</taxon>
        <taxon>Pentapetalae</taxon>
        <taxon>asterids</taxon>
        <taxon>lamiids</taxon>
        <taxon>Lamiales</taxon>
        <taxon>Pedaliaceae</taxon>
        <taxon>Sesamum</taxon>
    </lineage>
</organism>
<reference evidence="4" key="1">
    <citation type="submission" date="2020-06" db="EMBL/GenBank/DDBJ databases">
        <authorList>
            <person name="Li T."/>
            <person name="Hu X."/>
            <person name="Zhang T."/>
            <person name="Song X."/>
            <person name="Zhang H."/>
            <person name="Dai N."/>
            <person name="Sheng W."/>
            <person name="Hou X."/>
            <person name="Wei L."/>
        </authorList>
    </citation>
    <scope>NUCLEOTIDE SEQUENCE</scope>
    <source>
        <strain evidence="4">G02</strain>
        <tissue evidence="4">Leaf</tissue>
    </source>
</reference>
<dbReference type="InterPro" id="IPR050667">
    <property type="entry name" value="PPR-containing_protein"/>
</dbReference>
<dbReference type="Pfam" id="PF01535">
    <property type="entry name" value="PPR"/>
    <property type="match status" value="2"/>
</dbReference>
<dbReference type="Gene3D" id="1.25.40.10">
    <property type="entry name" value="Tetratricopeptide repeat domain"/>
    <property type="match status" value="3"/>
</dbReference>
<evidence type="ECO:0000256" key="3">
    <source>
        <dbReference type="PROSITE-ProRule" id="PRU00708"/>
    </source>
</evidence>
<dbReference type="EMBL" id="JACGWJ010000020">
    <property type="protein sequence ID" value="KAL0340851.1"/>
    <property type="molecule type" value="Genomic_DNA"/>
</dbReference>
<proteinExistence type="inferred from homology"/>
<accession>A0AAW2NEJ0</accession>
<dbReference type="AlphaFoldDB" id="A0AAW2NEJ0"/>
<evidence type="ECO:0000256" key="2">
    <source>
        <dbReference type="ARBA" id="ARBA00022737"/>
    </source>
</evidence>
<comment type="similarity">
    <text evidence="1">Belongs to the PPR family. P subfamily.</text>
</comment>
<dbReference type="PANTHER" id="PTHR47939">
    <property type="entry name" value="MEMBRANE-ASSOCIATED SALT-INDUCIBLE PROTEIN-LIKE"/>
    <property type="match status" value="1"/>
</dbReference>
<name>A0AAW2NEJ0_SESRA</name>
<dbReference type="InterPro" id="IPR002885">
    <property type="entry name" value="PPR_rpt"/>
</dbReference>